<keyword evidence="2" id="KW-1185">Reference proteome</keyword>
<dbReference type="Proteomes" id="UP000199701">
    <property type="component" value="Unassembled WGS sequence"/>
</dbReference>
<proteinExistence type="predicted"/>
<dbReference type="OrthoDB" id="2605177at2"/>
<dbReference type="AlphaFoldDB" id="A0A1I0PWA0"/>
<reference evidence="1 2" key="1">
    <citation type="submission" date="2016-10" db="EMBL/GenBank/DDBJ databases">
        <authorList>
            <person name="de Groot N.N."/>
        </authorList>
    </citation>
    <scope>NUCLEOTIDE SEQUENCE [LARGE SCALE GENOMIC DNA]</scope>
    <source>
        <strain evidence="1 2">DSM 9179</strain>
    </source>
</reference>
<protein>
    <recommendedName>
        <fullName evidence="3">SpoIIAA-like</fullName>
    </recommendedName>
</protein>
<organism evidence="1 2">
    <name type="scientific">[Clostridium] fimetarium</name>
    <dbReference type="NCBI Taxonomy" id="99656"/>
    <lineage>
        <taxon>Bacteria</taxon>
        <taxon>Bacillati</taxon>
        <taxon>Bacillota</taxon>
        <taxon>Clostridia</taxon>
        <taxon>Lachnospirales</taxon>
        <taxon>Lachnospiraceae</taxon>
    </lineage>
</organism>
<dbReference type="EMBL" id="FOJI01000006">
    <property type="protein sequence ID" value="SEW18656.1"/>
    <property type="molecule type" value="Genomic_DNA"/>
</dbReference>
<name>A0A1I0PWA0_9FIRM</name>
<evidence type="ECO:0000313" key="2">
    <source>
        <dbReference type="Proteomes" id="UP000199701"/>
    </source>
</evidence>
<sequence>MKIIPKEDLIVRESMSLFFGGGEIWFEQLDALSIHKDIILDKFMKDMETIKRPSSPALIGINLDETFVNKEIADTIISNLSQASQFVRKVVFVGLDSKGKKQMKKSIDNNLVPIRFVYTFINDYELAKEWLVNIE</sequence>
<dbReference type="STRING" id="99656.SAMN05421659_10662"/>
<gene>
    <name evidence="1" type="ORF">SAMN05421659_10662</name>
</gene>
<dbReference type="RefSeq" id="WP_092453101.1">
    <property type="nucleotide sequence ID" value="NZ_FOJI01000006.1"/>
</dbReference>
<evidence type="ECO:0008006" key="3">
    <source>
        <dbReference type="Google" id="ProtNLM"/>
    </source>
</evidence>
<accession>A0A1I0PWA0</accession>
<evidence type="ECO:0000313" key="1">
    <source>
        <dbReference type="EMBL" id="SEW18656.1"/>
    </source>
</evidence>